<accession>A0A398D9M3</accession>
<dbReference type="AlphaFoldDB" id="A0A398D9M3"/>
<comment type="caution">
    <text evidence="2">The sequence shown here is derived from an EMBL/GenBank/DDBJ whole genome shotgun (WGS) entry which is preliminary data.</text>
</comment>
<evidence type="ECO:0000256" key="1">
    <source>
        <dbReference type="SAM" id="MobiDB-lite"/>
    </source>
</evidence>
<feature type="region of interest" description="Disordered" evidence="1">
    <location>
        <begin position="343"/>
        <end position="387"/>
    </location>
</feature>
<feature type="compositionally biased region" description="Polar residues" evidence="1">
    <location>
        <begin position="359"/>
        <end position="375"/>
    </location>
</feature>
<dbReference type="EMBL" id="QXIW01000033">
    <property type="protein sequence ID" value="RIE11765.1"/>
    <property type="molecule type" value="Genomic_DNA"/>
</dbReference>
<gene>
    <name evidence="2" type="ORF">SMC3_08230</name>
</gene>
<evidence type="ECO:0000313" key="3">
    <source>
        <dbReference type="Proteomes" id="UP000266042"/>
    </source>
</evidence>
<proteinExistence type="predicted"/>
<sequence length="424" mass="45987">MQSGSKKETVLATWRAVSTKPQGHTDQGDQKLRVSHVDTRALGSVWHTTANNGSWSITEALATIFSAFLAAKLAAKQRRSGPIQLVVPSPVQALLTTSLLRDLGLGNMAVSTAPRQPQRGGSHSILVVSLPSSGDSMSSDYIGMIKNALRHDVYPNRVEVISVGAKPLPNACHSDLLARARLDPFTSRGDLILRLPALSSLAERKVVPLLTSQDVHEIPLLMGRRNWTNQRVVCLCGPDLPPIIAGFSHLFAREASVMTNSPQSLGFRAAASKSLSDMRDFEGEAVLCTSKQWLLVEPQLGRDGAHRDATLFMRAASTTAFFTQLAHGKLDGSVGVGVPKIHHQAADRASSPPPPKQEPTVTQRAVQATPTSHSTAARPELNNKKHRCRRYSDLYEKRLREVLAKLTPEETEALLAALEAQEAE</sequence>
<name>A0A398D9M3_9BACT</name>
<evidence type="ECO:0000313" key="2">
    <source>
        <dbReference type="EMBL" id="RIE11765.1"/>
    </source>
</evidence>
<dbReference type="Proteomes" id="UP000266042">
    <property type="component" value="Unassembled WGS sequence"/>
</dbReference>
<reference evidence="2 3" key="1">
    <citation type="submission" date="2018-09" db="EMBL/GenBank/DDBJ databases">
        <title>Discovery and Ecogenomic Context for Candidatus Cryosericales, a Global Caldiserica Order Active in Thawing Permafrost.</title>
        <authorList>
            <person name="Martinez M.A."/>
            <person name="Woodcroft B.J."/>
            <person name="Ignacio Espinoza J.C."/>
            <person name="Zayed A."/>
            <person name="Singleton C.M."/>
            <person name="Boyd J."/>
            <person name="Li Y.-F."/>
            <person name="Purvine S."/>
            <person name="Maughan H."/>
            <person name="Hodgkins S.B."/>
            <person name="Anderson D."/>
            <person name="Sederholm M."/>
            <person name="Temperton B."/>
            <person name="Saleska S.R."/>
            <person name="Tyson G.W."/>
            <person name="Rich V.I."/>
        </authorList>
    </citation>
    <scope>NUCLEOTIDE SEQUENCE [LARGE SCALE GENOMIC DNA]</scope>
    <source>
        <strain evidence="2 3">SMC3</strain>
    </source>
</reference>
<protein>
    <submittedName>
        <fullName evidence="2">Uncharacterized protein</fullName>
    </submittedName>
</protein>
<organism evidence="2 3">
    <name type="scientific">Candidatus Cryosericum hinesii</name>
    <dbReference type="NCBI Taxonomy" id="2290915"/>
    <lineage>
        <taxon>Bacteria</taxon>
        <taxon>Pseudomonadati</taxon>
        <taxon>Caldisericota/Cryosericota group</taxon>
        <taxon>Candidatus Cryosericota</taxon>
        <taxon>Candidatus Cryosericia</taxon>
        <taxon>Candidatus Cryosericales</taxon>
        <taxon>Candidatus Cryosericaceae</taxon>
        <taxon>Candidatus Cryosericum</taxon>
    </lineage>
</organism>
<dbReference type="RefSeq" id="WP_119090028.1">
    <property type="nucleotide sequence ID" value="NZ_QXIW01000033.1"/>
</dbReference>